<dbReference type="PANTHER" id="PTHR32009:SF39">
    <property type="entry name" value="TIR DOMAIN-CONTAINING PROTEIN"/>
    <property type="match status" value="1"/>
</dbReference>
<dbReference type="PROSITE" id="PS50104">
    <property type="entry name" value="TIR"/>
    <property type="match status" value="2"/>
</dbReference>
<dbReference type="InterPro" id="IPR035897">
    <property type="entry name" value="Toll_tir_struct_dom_sf"/>
</dbReference>
<evidence type="ECO:0000256" key="5">
    <source>
        <dbReference type="SAM" id="Phobius"/>
    </source>
</evidence>
<dbReference type="GO" id="GO:0007165">
    <property type="term" value="P:signal transduction"/>
    <property type="evidence" value="ECO:0007669"/>
    <property type="project" value="InterPro"/>
</dbReference>
<feature type="domain" description="TIR" evidence="6">
    <location>
        <begin position="3"/>
        <end position="154"/>
    </location>
</feature>
<keyword evidence="5" id="KW-1133">Transmembrane helix</keyword>
<keyword evidence="5" id="KW-0472">Membrane</keyword>
<dbReference type="AlphaFoldDB" id="A0A8T2U912"/>
<sequence length="360" mass="41683">MPPHYDVFLCHKGDDTKRNLVSVLNGILRCRGISCFVDYEMSQGIEFENDIMEALNISRVHVVFLSPHFETSTWYLNEVCEIMNLQNSAGTSELSPRKVIPIYCDVERLDILKRAKDPKYREKRSSSHDRQRWGKAMEGLCHLEWFEYDSTTMLQWEALAKVAKEIEIFLTGDNSRSILPQQGQEYRRRTPAEDYDVFVCHGLDTKLNLASVFCGMLHCKNITYFVPDEMDDEVSMTPHIEDAIKKSNVYVILLSPEFVRSKRCLDEVLQIMSLRSSQGTSSITRRVLPIFYDVKPSSVRYQLPPYNLDRATGGTDGERQRWSESLKTLSSINGFEFQSGAMYFLFFPFLLFFFSCSICF</sequence>
<dbReference type="Pfam" id="PF01582">
    <property type="entry name" value="TIR"/>
    <property type="match status" value="2"/>
</dbReference>
<evidence type="ECO:0000256" key="4">
    <source>
        <dbReference type="ARBA" id="ARBA00047304"/>
    </source>
</evidence>
<dbReference type="GO" id="GO:0061809">
    <property type="term" value="F:NAD+ nucleosidase activity, cyclic ADP-ribose generating"/>
    <property type="evidence" value="ECO:0007669"/>
    <property type="project" value="UniProtKB-EC"/>
</dbReference>
<feature type="domain" description="TIR" evidence="6">
    <location>
        <begin position="193"/>
        <end position="360"/>
    </location>
</feature>
<evidence type="ECO:0000259" key="6">
    <source>
        <dbReference type="PROSITE" id="PS50104"/>
    </source>
</evidence>
<evidence type="ECO:0000313" key="8">
    <source>
        <dbReference type="Proteomes" id="UP000825935"/>
    </source>
</evidence>
<dbReference type="EMBL" id="CM035413">
    <property type="protein sequence ID" value="KAH7431862.1"/>
    <property type="molecule type" value="Genomic_DNA"/>
</dbReference>
<reference evidence="7" key="1">
    <citation type="submission" date="2021-08" db="EMBL/GenBank/DDBJ databases">
        <title>WGS assembly of Ceratopteris richardii.</title>
        <authorList>
            <person name="Marchant D.B."/>
            <person name="Chen G."/>
            <person name="Jenkins J."/>
            <person name="Shu S."/>
            <person name="Leebens-Mack J."/>
            <person name="Grimwood J."/>
            <person name="Schmutz J."/>
            <person name="Soltis P."/>
            <person name="Soltis D."/>
            <person name="Chen Z.-H."/>
        </authorList>
    </citation>
    <scope>NUCLEOTIDE SEQUENCE</scope>
    <source>
        <strain evidence="7">Whitten #5841</strain>
        <tissue evidence="7">Leaf</tissue>
    </source>
</reference>
<keyword evidence="2" id="KW-0378">Hydrolase</keyword>
<name>A0A8T2U912_CERRI</name>
<keyword evidence="5" id="KW-0812">Transmembrane</keyword>
<evidence type="ECO:0000256" key="1">
    <source>
        <dbReference type="ARBA" id="ARBA00011982"/>
    </source>
</evidence>
<evidence type="ECO:0000256" key="3">
    <source>
        <dbReference type="ARBA" id="ARBA00023027"/>
    </source>
</evidence>
<accession>A0A8T2U912</accession>
<dbReference type="SMART" id="SM00255">
    <property type="entry name" value="TIR"/>
    <property type="match status" value="2"/>
</dbReference>
<keyword evidence="8" id="KW-1185">Reference proteome</keyword>
<dbReference type="Gene3D" id="3.40.50.10140">
    <property type="entry name" value="Toll/interleukin-1 receptor homology (TIR) domain"/>
    <property type="match status" value="2"/>
</dbReference>
<dbReference type="Proteomes" id="UP000825935">
    <property type="component" value="Chromosome 8"/>
</dbReference>
<evidence type="ECO:0000313" key="7">
    <source>
        <dbReference type="EMBL" id="KAH7431862.1"/>
    </source>
</evidence>
<feature type="transmembrane region" description="Helical" evidence="5">
    <location>
        <begin position="340"/>
        <end position="359"/>
    </location>
</feature>
<comment type="caution">
    <text evidence="7">The sequence shown here is derived from an EMBL/GenBank/DDBJ whole genome shotgun (WGS) entry which is preliminary data.</text>
</comment>
<dbReference type="SUPFAM" id="SSF52200">
    <property type="entry name" value="Toll/Interleukin receptor TIR domain"/>
    <property type="match status" value="2"/>
</dbReference>
<gene>
    <name evidence="7" type="ORF">KP509_08G070000</name>
</gene>
<keyword evidence="3" id="KW-0520">NAD</keyword>
<comment type="catalytic activity">
    <reaction evidence="4">
        <text>NAD(+) + H2O = ADP-D-ribose + nicotinamide + H(+)</text>
        <dbReference type="Rhea" id="RHEA:16301"/>
        <dbReference type="ChEBI" id="CHEBI:15377"/>
        <dbReference type="ChEBI" id="CHEBI:15378"/>
        <dbReference type="ChEBI" id="CHEBI:17154"/>
        <dbReference type="ChEBI" id="CHEBI:57540"/>
        <dbReference type="ChEBI" id="CHEBI:57967"/>
        <dbReference type="EC" id="3.2.2.6"/>
    </reaction>
    <physiologicalReaction direction="left-to-right" evidence="4">
        <dbReference type="Rhea" id="RHEA:16302"/>
    </physiologicalReaction>
</comment>
<protein>
    <recommendedName>
        <fullName evidence="1">ADP-ribosyl cyclase/cyclic ADP-ribose hydrolase</fullName>
        <ecNumber evidence="1">3.2.2.6</ecNumber>
    </recommendedName>
</protein>
<dbReference type="PANTHER" id="PTHR32009">
    <property type="entry name" value="TMV RESISTANCE PROTEIN N-LIKE"/>
    <property type="match status" value="1"/>
</dbReference>
<dbReference type="OrthoDB" id="6160824at2759"/>
<organism evidence="7 8">
    <name type="scientific">Ceratopteris richardii</name>
    <name type="common">Triangle waterfern</name>
    <dbReference type="NCBI Taxonomy" id="49495"/>
    <lineage>
        <taxon>Eukaryota</taxon>
        <taxon>Viridiplantae</taxon>
        <taxon>Streptophyta</taxon>
        <taxon>Embryophyta</taxon>
        <taxon>Tracheophyta</taxon>
        <taxon>Polypodiopsida</taxon>
        <taxon>Polypodiidae</taxon>
        <taxon>Polypodiales</taxon>
        <taxon>Pteridineae</taxon>
        <taxon>Pteridaceae</taxon>
        <taxon>Parkerioideae</taxon>
        <taxon>Ceratopteris</taxon>
    </lineage>
</organism>
<evidence type="ECO:0000256" key="2">
    <source>
        <dbReference type="ARBA" id="ARBA00022801"/>
    </source>
</evidence>
<dbReference type="InterPro" id="IPR000157">
    <property type="entry name" value="TIR_dom"/>
</dbReference>
<proteinExistence type="predicted"/>
<dbReference type="EC" id="3.2.2.6" evidence="1"/>